<name>A0ACD0NUR7_9BASI</name>
<evidence type="ECO:0000313" key="2">
    <source>
        <dbReference type="Proteomes" id="UP000245626"/>
    </source>
</evidence>
<protein>
    <submittedName>
        <fullName evidence="1">ARM repeat-containing protein</fullName>
    </submittedName>
</protein>
<reference evidence="1 2" key="1">
    <citation type="journal article" date="2018" name="Mol. Biol. Evol.">
        <title>Broad Genomic Sampling Reveals a Smut Pathogenic Ancestry of the Fungal Clade Ustilaginomycotina.</title>
        <authorList>
            <person name="Kijpornyongpan T."/>
            <person name="Mondo S.J."/>
            <person name="Barry K."/>
            <person name="Sandor L."/>
            <person name="Lee J."/>
            <person name="Lipzen A."/>
            <person name="Pangilinan J."/>
            <person name="LaButti K."/>
            <person name="Hainaut M."/>
            <person name="Henrissat B."/>
            <person name="Grigoriev I.V."/>
            <person name="Spatafora J.W."/>
            <person name="Aime M.C."/>
        </authorList>
    </citation>
    <scope>NUCLEOTIDE SEQUENCE [LARGE SCALE GENOMIC DNA]</scope>
    <source>
        <strain evidence="1 2">SA 807</strain>
    </source>
</reference>
<dbReference type="EMBL" id="KZ820044">
    <property type="protein sequence ID" value="PWN49485.1"/>
    <property type="molecule type" value="Genomic_DNA"/>
</dbReference>
<sequence length="1052" mass="115354">MARYTNSSRALAFLTETSEDAIAALKGILGGSGSSKYLDTSEDKISLIRSQLDSSREEDQIVALTRIIAMISKSRDASQFLPAVLKLTSSASIDVRKLVYIILLRYANRNPDLTLLSINSFQRDLSDPSPLIRAMALRVLSSIRVKMVTTIVTLAVSKSVRDPNPYVRRVSALAIPKLYALDRSLLSNLSQQVSTLLNDRNPLVLASAIVAFSDVCPDSWERLHPHFRKLCHALVDMDEWNQVKVLEVLTRYARSNFVEPSTKGGKSKQQVRPEHGENPADVEGDQIPGFKKLSLGKRASKEVPGAKDDNADGDANSNDDGVIQISKDLQLFLTKSRPLLNSRNPAVVMAAVRAIFYLSPSSSHASIVRPMIRLLHSPPEVTYLILCNLLEISKTSPQLFSPYVSSLFLRSTHVEPTYISVLKLEALVTLSNPSNAGLTLREIVSNLNSSSETVAVKAVEGLGRLSRRMPEQCSDLCLSALLELLKSSSRSKASVSRKDAVISKAVVVIKSLVSDRYERIGLMSEVYREVGEIGSAQGGEDDTRRKRESSTASIIARLAGLLFGNPPSSKGASLKSLSSAAVEGTTTPPTPDSASGTPIRSTTPVIPTNAGERKKKKKLKDMKLLSKDSITNPSARSSVIWLLGQYCRLSIKIRSLPPADHAHSASSPLSPPKAEDRYVTLAELILPDILRRCALNFVNEDSKTKLQILNLSSKLVTFLTGRVGSNTMAARSPLVDSVSVLHTYLLNLARYDSDFDVRDRARFFKGLTSNFVQNWARKRDGEGVSEDKEDEVELKGVRLRREQVELVLFEGKAKSGDLAATTVTDGKEEGDEGPRGKAGGEGARDGKSSSSATKGKAAKLCSLSLALEGRLVRGWEEVVVPDWTEVESDEKLRDPPEDQVGGGGKGVAEGGWSGNRSFSSEDPKGATLTFGGGKGEDRESVVLVPKERGKVEAGVGKYKDLDSFLDESESEEEEEEEESETEILARRNREDYEFESESEEETEEETEEEEEEGEEEEESESEEEEEEEEETVQPMKKETSQVDLVNSNSLWR</sequence>
<evidence type="ECO:0000313" key="1">
    <source>
        <dbReference type="EMBL" id="PWN49485.1"/>
    </source>
</evidence>
<accession>A0ACD0NUR7</accession>
<gene>
    <name evidence="1" type="ORF">IE53DRAFT_388284</name>
</gene>
<keyword evidence="2" id="KW-1185">Reference proteome</keyword>
<dbReference type="Proteomes" id="UP000245626">
    <property type="component" value="Unassembled WGS sequence"/>
</dbReference>
<proteinExistence type="predicted"/>
<organism evidence="1 2">
    <name type="scientific">Violaceomyces palustris</name>
    <dbReference type="NCBI Taxonomy" id="1673888"/>
    <lineage>
        <taxon>Eukaryota</taxon>
        <taxon>Fungi</taxon>
        <taxon>Dikarya</taxon>
        <taxon>Basidiomycota</taxon>
        <taxon>Ustilaginomycotina</taxon>
        <taxon>Ustilaginomycetes</taxon>
        <taxon>Violaceomycetales</taxon>
        <taxon>Violaceomycetaceae</taxon>
        <taxon>Violaceomyces</taxon>
    </lineage>
</organism>